<name>A0A5B1LMK3_9ACTN</name>
<proteinExistence type="predicted"/>
<dbReference type="Proteomes" id="UP000325003">
    <property type="component" value="Unassembled WGS sequence"/>
</dbReference>
<reference evidence="1 2" key="1">
    <citation type="submission" date="2019-09" db="EMBL/GenBank/DDBJ databases">
        <title>Nocardioides panacisoli sp. nov., isolated from the soil of a ginseng field.</title>
        <authorList>
            <person name="Cho C."/>
        </authorList>
    </citation>
    <scope>NUCLEOTIDE SEQUENCE [LARGE SCALE GENOMIC DNA]</scope>
    <source>
        <strain evidence="1 2">BN130099</strain>
    </source>
</reference>
<keyword evidence="2" id="KW-1185">Reference proteome</keyword>
<reference evidence="1 2" key="2">
    <citation type="submission" date="2019-09" db="EMBL/GenBank/DDBJ databases">
        <authorList>
            <person name="Jin C."/>
        </authorList>
    </citation>
    <scope>NUCLEOTIDE SEQUENCE [LARGE SCALE GENOMIC DNA]</scope>
    <source>
        <strain evidence="1 2">BN130099</strain>
    </source>
</reference>
<gene>
    <name evidence="1" type="ORF">F0U44_05645</name>
</gene>
<dbReference type="RefSeq" id="WP_149727215.1">
    <property type="nucleotide sequence ID" value="NZ_VUJV01000001.1"/>
</dbReference>
<organism evidence="1 2">
    <name type="scientific">Nocardioides humilatus</name>
    <dbReference type="NCBI Taxonomy" id="2607660"/>
    <lineage>
        <taxon>Bacteria</taxon>
        <taxon>Bacillati</taxon>
        <taxon>Actinomycetota</taxon>
        <taxon>Actinomycetes</taxon>
        <taxon>Propionibacteriales</taxon>
        <taxon>Nocardioidaceae</taxon>
        <taxon>Nocardioides</taxon>
    </lineage>
</organism>
<evidence type="ECO:0000313" key="2">
    <source>
        <dbReference type="Proteomes" id="UP000325003"/>
    </source>
</evidence>
<comment type="caution">
    <text evidence="1">The sequence shown here is derived from an EMBL/GenBank/DDBJ whole genome shotgun (WGS) entry which is preliminary data.</text>
</comment>
<accession>A0A5B1LMK3</accession>
<dbReference type="AlphaFoldDB" id="A0A5B1LMK3"/>
<dbReference type="SUPFAM" id="SSF140453">
    <property type="entry name" value="EsxAB dimer-like"/>
    <property type="match status" value="1"/>
</dbReference>
<dbReference type="EMBL" id="VUJV01000001">
    <property type="protein sequence ID" value="KAA1421754.1"/>
    <property type="molecule type" value="Genomic_DNA"/>
</dbReference>
<dbReference type="InterPro" id="IPR036689">
    <property type="entry name" value="ESAT-6-like_sf"/>
</dbReference>
<evidence type="ECO:0000313" key="1">
    <source>
        <dbReference type="EMBL" id="KAA1421754.1"/>
    </source>
</evidence>
<sequence>MADLEYDATALIDLGEDMRSLAGDLRSDGHRSDHARSGHRAVAAALDRFAGEWDDKRETLARNLEKIGALASESGKTFSETDRELAALLVESAEGGR</sequence>
<protein>
    <submittedName>
        <fullName evidence="1">Uncharacterized protein</fullName>
    </submittedName>
</protein>